<dbReference type="AlphaFoldDB" id="A0AAD7D730"/>
<dbReference type="EMBL" id="JARKIE010000124">
    <property type="protein sequence ID" value="KAJ7680045.1"/>
    <property type="molecule type" value="Genomic_DNA"/>
</dbReference>
<keyword evidence="3" id="KW-1185">Reference proteome</keyword>
<sequence>MPSLAYHLEDHFSIGHHLDLGNPPLPSPRTSHPLTIHPSTDEWQSPFPEGSESPPLNPELTPHHSSSAGSALTTPELWSRLEIAGAAGSVYTAPWLARAGNQPLTLSIIPDDPGPAETTQILAMLKEYAHRWRDVHLDLSFAEFHLFGPELHLQRLLISPRHNADADAPKHSIDAFRNAPALRELSLSMETDLSPAGIALPWAQLTTFTGSRMTFVECLDFLRCMPNLVNCRVDFEAPEDDPVPPVARLPPFPLLTSLYISSYHYARGGTEILDHISAPALETLELAASVEHVLYLEVLHEKDSEREIVESKYSLILWAGGTLGRSTLNHGSNGKERKVGKMYSVYV</sequence>
<evidence type="ECO:0000313" key="2">
    <source>
        <dbReference type="EMBL" id="KAJ7680045.1"/>
    </source>
</evidence>
<protein>
    <submittedName>
        <fullName evidence="2">Uncharacterized protein</fullName>
    </submittedName>
</protein>
<comment type="caution">
    <text evidence="2">The sequence shown here is derived from an EMBL/GenBank/DDBJ whole genome shotgun (WGS) entry which is preliminary data.</text>
</comment>
<proteinExistence type="predicted"/>
<accession>A0AAD7D730</accession>
<evidence type="ECO:0000256" key="1">
    <source>
        <dbReference type="SAM" id="MobiDB-lite"/>
    </source>
</evidence>
<evidence type="ECO:0000313" key="3">
    <source>
        <dbReference type="Proteomes" id="UP001221757"/>
    </source>
</evidence>
<name>A0AAD7D730_MYCRO</name>
<dbReference type="Proteomes" id="UP001221757">
    <property type="component" value="Unassembled WGS sequence"/>
</dbReference>
<organism evidence="2 3">
    <name type="scientific">Mycena rosella</name>
    <name type="common">Pink bonnet</name>
    <name type="synonym">Agaricus rosellus</name>
    <dbReference type="NCBI Taxonomy" id="1033263"/>
    <lineage>
        <taxon>Eukaryota</taxon>
        <taxon>Fungi</taxon>
        <taxon>Dikarya</taxon>
        <taxon>Basidiomycota</taxon>
        <taxon>Agaricomycotina</taxon>
        <taxon>Agaricomycetes</taxon>
        <taxon>Agaricomycetidae</taxon>
        <taxon>Agaricales</taxon>
        <taxon>Marasmiineae</taxon>
        <taxon>Mycenaceae</taxon>
        <taxon>Mycena</taxon>
    </lineage>
</organism>
<feature type="compositionally biased region" description="Polar residues" evidence="1">
    <location>
        <begin position="28"/>
        <end position="43"/>
    </location>
</feature>
<reference evidence="2" key="1">
    <citation type="submission" date="2023-03" db="EMBL/GenBank/DDBJ databases">
        <title>Massive genome expansion in bonnet fungi (Mycena s.s.) driven by repeated elements and novel gene families across ecological guilds.</title>
        <authorList>
            <consortium name="Lawrence Berkeley National Laboratory"/>
            <person name="Harder C.B."/>
            <person name="Miyauchi S."/>
            <person name="Viragh M."/>
            <person name="Kuo A."/>
            <person name="Thoen E."/>
            <person name="Andreopoulos B."/>
            <person name="Lu D."/>
            <person name="Skrede I."/>
            <person name="Drula E."/>
            <person name="Henrissat B."/>
            <person name="Morin E."/>
            <person name="Kohler A."/>
            <person name="Barry K."/>
            <person name="LaButti K."/>
            <person name="Morin E."/>
            <person name="Salamov A."/>
            <person name="Lipzen A."/>
            <person name="Mereny Z."/>
            <person name="Hegedus B."/>
            <person name="Baldrian P."/>
            <person name="Stursova M."/>
            <person name="Weitz H."/>
            <person name="Taylor A."/>
            <person name="Grigoriev I.V."/>
            <person name="Nagy L.G."/>
            <person name="Martin F."/>
            <person name="Kauserud H."/>
        </authorList>
    </citation>
    <scope>NUCLEOTIDE SEQUENCE</scope>
    <source>
        <strain evidence="2">CBHHK067</strain>
    </source>
</reference>
<feature type="region of interest" description="Disordered" evidence="1">
    <location>
        <begin position="19"/>
        <end position="71"/>
    </location>
</feature>
<gene>
    <name evidence="2" type="ORF">B0H17DRAFT_1206191</name>
</gene>